<feature type="transmembrane region" description="Helical" evidence="5">
    <location>
        <begin position="223"/>
        <end position="243"/>
    </location>
</feature>
<evidence type="ECO:0000256" key="1">
    <source>
        <dbReference type="ARBA" id="ARBA00004370"/>
    </source>
</evidence>
<keyword evidence="4" id="KW-0325">Glycoprotein</keyword>
<dbReference type="Gene3D" id="2.60.40.10">
    <property type="entry name" value="Immunoglobulins"/>
    <property type="match status" value="2"/>
</dbReference>
<feature type="domain" description="Ig-like" evidence="7">
    <location>
        <begin position="129"/>
        <end position="203"/>
    </location>
</feature>
<dbReference type="Proteomes" id="UP000472263">
    <property type="component" value="Chromosome 2"/>
</dbReference>
<evidence type="ECO:0000256" key="3">
    <source>
        <dbReference type="ARBA" id="ARBA00023136"/>
    </source>
</evidence>
<name>A0A667Z275_9TELE</name>
<evidence type="ECO:0000256" key="4">
    <source>
        <dbReference type="ARBA" id="ARBA00023180"/>
    </source>
</evidence>
<dbReference type="SUPFAM" id="SSF48726">
    <property type="entry name" value="Immunoglobulin"/>
    <property type="match status" value="1"/>
</dbReference>
<dbReference type="GO" id="GO:0016020">
    <property type="term" value="C:membrane"/>
    <property type="evidence" value="ECO:0007669"/>
    <property type="project" value="UniProtKB-SubCell"/>
</dbReference>
<dbReference type="PANTHER" id="PTHR12080">
    <property type="entry name" value="SIGNALING LYMPHOCYTIC ACTIVATION MOLECULE"/>
    <property type="match status" value="1"/>
</dbReference>
<evidence type="ECO:0000256" key="6">
    <source>
        <dbReference type="SAM" id="SignalP"/>
    </source>
</evidence>
<evidence type="ECO:0000313" key="8">
    <source>
        <dbReference type="Ensembl" id="ENSMMDP00005032718.1"/>
    </source>
</evidence>
<proteinExistence type="predicted"/>
<dbReference type="InterPro" id="IPR015631">
    <property type="entry name" value="CD2/SLAM_rcpt"/>
</dbReference>
<dbReference type="AlphaFoldDB" id="A0A667Z275"/>
<dbReference type="PROSITE" id="PS50835">
    <property type="entry name" value="IG_LIKE"/>
    <property type="match status" value="1"/>
</dbReference>
<dbReference type="InterPro" id="IPR007110">
    <property type="entry name" value="Ig-like_dom"/>
</dbReference>
<feature type="chain" id="PRO_5025387644" description="Ig-like domain-containing protein" evidence="6">
    <location>
        <begin position="30"/>
        <end position="252"/>
    </location>
</feature>
<keyword evidence="5" id="KW-1133">Transmembrane helix</keyword>
<keyword evidence="3 5" id="KW-0472">Membrane</keyword>
<evidence type="ECO:0000256" key="5">
    <source>
        <dbReference type="SAM" id="Phobius"/>
    </source>
</evidence>
<dbReference type="InterPro" id="IPR036179">
    <property type="entry name" value="Ig-like_dom_sf"/>
</dbReference>
<reference evidence="8" key="1">
    <citation type="submission" date="2019-06" db="EMBL/GenBank/DDBJ databases">
        <authorList>
            <consortium name="Wellcome Sanger Institute Data Sharing"/>
        </authorList>
    </citation>
    <scope>NUCLEOTIDE SEQUENCE [LARGE SCALE GENOMIC DNA]</scope>
</reference>
<dbReference type="GeneTree" id="ENSGT00610000086518"/>
<reference evidence="8" key="3">
    <citation type="submission" date="2025-09" db="UniProtKB">
        <authorList>
            <consortium name="Ensembl"/>
        </authorList>
    </citation>
    <scope>IDENTIFICATION</scope>
</reference>
<comment type="subcellular location">
    <subcellularLocation>
        <location evidence="1">Membrane</location>
    </subcellularLocation>
</comment>
<reference evidence="8" key="2">
    <citation type="submission" date="2025-08" db="UniProtKB">
        <authorList>
            <consortium name="Ensembl"/>
        </authorList>
    </citation>
    <scope>IDENTIFICATION</scope>
</reference>
<dbReference type="Ensembl" id="ENSMMDT00005033450.1">
    <property type="protein sequence ID" value="ENSMMDP00005032718.1"/>
    <property type="gene ID" value="ENSMMDG00005015403.1"/>
</dbReference>
<keyword evidence="5" id="KW-0812">Transmembrane</keyword>
<dbReference type="PANTHER" id="PTHR12080:SF125">
    <property type="entry name" value="CD48 ANTIGEN-LIKE"/>
    <property type="match status" value="1"/>
</dbReference>
<dbReference type="InterPro" id="IPR013783">
    <property type="entry name" value="Ig-like_fold"/>
</dbReference>
<evidence type="ECO:0000259" key="7">
    <source>
        <dbReference type="PROSITE" id="PS50835"/>
    </source>
</evidence>
<sequence>MSSGLQKRMSPSGTLLGLCCVCLLAALDADSQATLYKKAGDTVMLTLDLSSVTGPITSIVWKHNRNLAMEWDGKETDSFRNFKERGHLNNSTGVLTITGLTISDSGSYAAEINNRVILETELKVIAPVPKPTISVLCDTELTYCGLSCDGNTTDAEPVTYIWNKDEKKEEAGLLQLYQITKEEDSTYTQFSCTLQNKVSESTSEPVNNPLAPVKSPDPGELKLKTGVIVFISLVAVLLVSVFVHRWKAGGKP</sequence>
<feature type="signal peptide" evidence="6">
    <location>
        <begin position="1"/>
        <end position="29"/>
    </location>
</feature>
<evidence type="ECO:0000256" key="2">
    <source>
        <dbReference type="ARBA" id="ARBA00022729"/>
    </source>
</evidence>
<keyword evidence="2 6" id="KW-0732">Signal</keyword>
<protein>
    <recommendedName>
        <fullName evidence="7">Ig-like domain-containing protein</fullName>
    </recommendedName>
</protein>
<organism evidence="8 9">
    <name type="scientific">Myripristis murdjan</name>
    <name type="common">pinecone soldierfish</name>
    <dbReference type="NCBI Taxonomy" id="586833"/>
    <lineage>
        <taxon>Eukaryota</taxon>
        <taxon>Metazoa</taxon>
        <taxon>Chordata</taxon>
        <taxon>Craniata</taxon>
        <taxon>Vertebrata</taxon>
        <taxon>Euteleostomi</taxon>
        <taxon>Actinopterygii</taxon>
        <taxon>Neopterygii</taxon>
        <taxon>Teleostei</taxon>
        <taxon>Neoteleostei</taxon>
        <taxon>Acanthomorphata</taxon>
        <taxon>Holocentriformes</taxon>
        <taxon>Holocentridae</taxon>
        <taxon>Myripristis</taxon>
    </lineage>
</organism>
<accession>A0A667Z275</accession>
<evidence type="ECO:0000313" key="9">
    <source>
        <dbReference type="Proteomes" id="UP000472263"/>
    </source>
</evidence>
<dbReference type="InParanoid" id="A0A667Z275"/>
<keyword evidence="9" id="KW-1185">Reference proteome</keyword>